<evidence type="ECO:0000313" key="1">
    <source>
        <dbReference type="EMBL" id="EMI57990.1"/>
    </source>
</evidence>
<keyword evidence="2" id="KW-1185">Reference proteome</keyword>
<name>M5U980_9BACT</name>
<proteinExistence type="predicted"/>
<dbReference type="EMBL" id="ANOH01000048">
    <property type="protein sequence ID" value="EMI57990.1"/>
    <property type="molecule type" value="Genomic_DNA"/>
</dbReference>
<organism evidence="1 2">
    <name type="scientific">Rhodopirellula sallentina SM41</name>
    <dbReference type="NCBI Taxonomy" id="1263870"/>
    <lineage>
        <taxon>Bacteria</taxon>
        <taxon>Pseudomonadati</taxon>
        <taxon>Planctomycetota</taxon>
        <taxon>Planctomycetia</taxon>
        <taxon>Pirellulales</taxon>
        <taxon>Pirellulaceae</taxon>
        <taxon>Rhodopirellula</taxon>
    </lineage>
</organism>
<evidence type="ECO:0000313" key="2">
    <source>
        <dbReference type="Proteomes" id="UP000011885"/>
    </source>
</evidence>
<dbReference type="AlphaFoldDB" id="M5U980"/>
<comment type="caution">
    <text evidence="1">The sequence shown here is derived from an EMBL/GenBank/DDBJ whole genome shotgun (WGS) entry which is preliminary data.</text>
</comment>
<dbReference type="Proteomes" id="UP000011885">
    <property type="component" value="Unassembled WGS sequence"/>
</dbReference>
<accession>M5U980</accession>
<protein>
    <submittedName>
        <fullName evidence="1">Uncharacterized protein</fullName>
    </submittedName>
</protein>
<gene>
    <name evidence="1" type="ORF">RSSM_00509</name>
</gene>
<reference evidence="1 2" key="1">
    <citation type="journal article" date="2013" name="Mar. Genomics">
        <title>Expression of sulfatases in Rhodopirellula baltica and the diversity of sulfatases in the genus Rhodopirellula.</title>
        <authorList>
            <person name="Wegner C.E."/>
            <person name="Richter-Heitmann T."/>
            <person name="Klindworth A."/>
            <person name="Klockow C."/>
            <person name="Richter M."/>
            <person name="Achstetter T."/>
            <person name="Glockner F.O."/>
            <person name="Harder J."/>
        </authorList>
    </citation>
    <scope>NUCLEOTIDE SEQUENCE [LARGE SCALE GENOMIC DNA]</scope>
    <source>
        <strain evidence="1 2">SM41</strain>
    </source>
</reference>
<sequence length="89" mass="10294">MWKSSNPLMRYEAELIEEAGVELDGRHMLRFIPIELEQQLAEAELEFASMSGHESEAEIALTVFRCITTDGGYEFRIADQRYRPTNEPQ</sequence>
<dbReference type="PATRIC" id="fig|1263870.3.peg.558"/>